<dbReference type="InterPro" id="IPR038071">
    <property type="entry name" value="UROD/MetE-like_sf"/>
</dbReference>
<dbReference type="EMBL" id="CP054142">
    <property type="protein sequence ID" value="QTQ14224.1"/>
    <property type="molecule type" value="Genomic_DNA"/>
</dbReference>
<dbReference type="PANTHER" id="PTHR47099">
    <property type="entry name" value="METHYLCOBAMIDE:COM METHYLTRANSFERASE MTBA"/>
    <property type="match status" value="1"/>
</dbReference>
<organism evidence="2 3">
    <name type="scientific">Treponema parvum</name>
    <dbReference type="NCBI Taxonomy" id="138851"/>
    <lineage>
        <taxon>Bacteria</taxon>
        <taxon>Pseudomonadati</taxon>
        <taxon>Spirochaetota</taxon>
        <taxon>Spirochaetia</taxon>
        <taxon>Spirochaetales</taxon>
        <taxon>Treponemataceae</taxon>
        <taxon>Treponema</taxon>
    </lineage>
</organism>
<sequence length="333" mass="38193">MSTERLSHCERLRAVLNGEIPDRVPVAFWRHWPIDDQDDEMLAFVTLQYQAKFDMDWIKLTPSSSYTVSDWGAQHEYRGKPLGEREYKERLIKTTEDWDRIEPLDVTKGTYGKILRALEKVIARRDKETPVVMTVFTASRIAGYMAGDDKVPVYLRQDPKRMKRALDAISQTTERFVREAFARGVDGIFLSTYAASYEVLTEAEHDEFSRPYDLRVLNQAKEGWLNTIHLHGQYPMFSKICDYPVHIVNWHDRAAGPSIAEAAKLFPGMMASGIEQFEVLHCRTPADVERQVADAIKQAGGKRLMISPGCTFPLTVPEGNLYTMRRAVEKYLP</sequence>
<dbReference type="SUPFAM" id="SSF51726">
    <property type="entry name" value="UROD/MetE-like"/>
    <property type="match status" value="1"/>
</dbReference>
<reference evidence="2 3" key="1">
    <citation type="journal article" date="2021" name="Microbiol. Resour. Announc.">
        <title>Complete Genome Sequences of Three Human Oral Treponema parvum Isolates.</title>
        <authorList>
            <person name="Zeng H."/>
            <person name="Watt R.M."/>
        </authorList>
    </citation>
    <scope>NUCLEOTIDE SEQUENCE [LARGE SCALE GENOMIC DNA]</scope>
    <source>
        <strain evidence="2 3">ATCC 700770</strain>
    </source>
</reference>
<protein>
    <submittedName>
        <fullName evidence="2">Uroporphyrinogen decarboxylase</fullName>
    </submittedName>
</protein>
<feature type="domain" description="Uroporphyrinogen decarboxylase (URO-D)" evidence="1">
    <location>
        <begin position="32"/>
        <end position="331"/>
    </location>
</feature>
<dbReference type="InterPro" id="IPR052024">
    <property type="entry name" value="Methanogen_methyltrans"/>
</dbReference>
<dbReference type="PANTHER" id="PTHR47099:SF1">
    <property type="entry name" value="METHYLCOBAMIDE:COM METHYLTRANSFERASE MTBA"/>
    <property type="match status" value="1"/>
</dbReference>
<evidence type="ECO:0000313" key="2">
    <source>
        <dbReference type="EMBL" id="QTQ14224.1"/>
    </source>
</evidence>
<dbReference type="AlphaFoldDB" id="A0A975F412"/>
<gene>
    <name evidence="2" type="ORF">HRQ91_07050</name>
</gene>
<dbReference type="GO" id="GO:0004853">
    <property type="term" value="F:uroporphyrinogen decarboxylase activity"/>
    <property type="evidence" value="ECO:0007669"/>
    <property type="project" value="InterPro"/>
</dbReference>
<proteinExistence type="predicted"/>
<dbReference type="Proteomes" id="UP000671908">
    <property type="component" value="Chromosome"/>
</dbReference>
<evidence type="ECO:0000313" key="3">
    <source>
        <dbReference type="Proteomes" id="UP000671908"/>
    </source>
</evidence>
<dbReference type="InterPro" id="IPR000257">
    <property type="entry name" value="Uroporphyrinogen_deCOase"/>
</dbReference>
<dbReference type="Gene3D" id="3.20.20.210">
    <property type="match status" value="1"/>
</dbReference>
<dbReference type="Pfam" id="PF01208">
    <property type="entry name" value="URO-D"/>
    <property type="match status" value="1"/>
</dbReference>
<evidence type="ECO:0000259" key="1">
    <source>
        <dbReference type="Pfam" id="PF01208"/>
    </source>
</evidence>
<dbReference type="RefSeq" id="WP_210118898.1">
    <property type="nucleotide sequence ID" value="NZ_CP054142.1"/>
</dbReference>
<accession>A0A975F412</accession>
<dbReference type="GO" id="GO:0006779">
    <property type="term" value="P:porphyrin-containing compound biosynthetic process"/>
    <property type="evidence" value="ECO:0007669"/>
    <property type="project" value="InterPro"/>
</dbReference>
<name>A0A975F412_9SPIR</name>
<keyword evidence="3" id="KW-1185">Reference proteome</keyword>
<dbReference type="KEGG" id="tpav:HRQ91_07050"/>